<feature type="chain" id="PRO_5046419019" evidence="2">
    <location>
        <begin position="18"/>
        <end position="407"/>
    </location>
</feature>
<evidence type="ECO:0000256" key="1">
    <source>
        <dbReference type="SAM" id="MobiDB-lite"/>
    </source>
</evidence>
<keyword evidence="2" id="KW-0732">Signal</keyword>
<name>A0ABQ9F266_TEGGR</name>
<keyword evidence="4" id="KW-1185">Reference proteome</keyword>
<evidence type="ECO:0000256" key="2">
    <source>
        <dbReference type="SAM" id="SignalP"/>
    </source>
</evidence>
<feature type="compositionally biased region" description="Basic and acidic residues" evidence="1">
    <location>
        <begin position="358"/>
        <end position="407"/>
    </location>
</feature>
<evidence type="ECO:0000313" key="3">
    <source>
        <dbReference type="EMBL" id="KAJ8311493.1"/>
    </source>
</evidence>
<feature type="signal peptide" evidence="2">
    <location>
        <begin position="1"/>
        <end position="17"/>
    </location>
</feature>
<sequence length="407" mass="45560">MEVYGAIVFMCIVTTWAAPVQEDSKSESLKAKLKNSVPTVRDQEKQLEYLASLAGSRPNGVDFEKVQTFKLTDINGKEKGVKETKSKVNGELLSDIKEKFKQDIPSGKPAMIRTEIDLPKAGVHKVLKTDSDDVLNNIQLEDNTKQSMGANELDLSPDDIAAYLFQADEDEFGAFDKMLQGLVNSSIMTTAEATKYKDEVRQAFNRLVMEAAEAESEQIDESFPGNFENPLDQDVYDLLGYQDFQNPAAEQFSKTSIDTPFTEEETLTSLIKNAMDEWLTNAIVTGDQDAEALLTNILNEVSKDDNPDDLGQMREMLMDFFTNEVLNSMVPRDQIEDISSIENADSLPKDQISTVSKVPEKESETSDDSDSSKQEPLKKESIKSSKETDEIKPQKQPTQEEKDKLKM</sequence>
<feature type="region of interest" description="Disordered" evidence="1">
    <location>
        <begin position="340"/>
        <end position="407"/>
    </location>
</feature>
<gene>
    <name evidence="3" type="ORF">KUTeg_010848</name>
</gene>
<organism evidence="3 4">
    <name type="scientific">Tegillarca granosa</name>
    <name type="common">Malaysian cockle</name>
    <name type="synonym">Anadara granosa</name>
    <dbReference type="NCBI Taxonomy" id="220873"/>
    <lineage>
        <taxon>Eukaryota</taxon>
        <taxon>Metazoa</taxon>
        <taxon>Spiralia</taxon>
        <taxon>Lophotrochozoa</taxon>
        <taxon>Mollusca</taxon>
        <taxon>Bivalvia</taxon>
        <taxon>Autobranchia</taxon>
        <taxon>Pteriomorphia</taxon>
        <taxon>Arcoida</taxon>
        <taxon>Arcoidea</taxon>
        <taxon>Arcidae</taxon>
        <taxon>Tegillarca</taxon>
    </lineage>
</organism>
<accession>A0ABQ9F266</accession>
<evidence type="ECO:0000313" key="4">
    <source>
        <dbReference type="Proteomes" id="UP001217089"/>
    </source>
</evidence>
<dbReference type="Proteomes" id="UP001217089">
    <property type="component" value="Unassembled WGS sequence"/>
</dbReference>
<proteinExistence type="predicted"/>
<dbReference type="EMBL" id="JARBDR010000496">
    <property type="protein sequence ID" value="KAJ8311493.1"/>
    <property type="molecule type" value="Genomic_DNA"/>
</dbReference>
<protein>
    <submittedName>
        <fullName evidence="3">Uncharacterized protein</fullName>
    </submittedName>
</protein>
<comment type="caution">
    <text evidence="3">The sequence shown here is derived from an EMBL/GenBank/DDBJ whole genome shotgun (WGS) entry which is preliminary data.</text>
</comment>
<reference evidence="3 4" key="1">
    <citation type="submission" date="2022-12" db="EMBL/GenBank/DDBJ databases">
        <title>Chromosome-level genome of Tegillarca granosa.</title>
        <authorList>
            <person name="Kim J."/>
        </authorList>
    </citation>
    <scope>NUCLEOTIDE SEQUENCE [LARGE SCALE GENOMIC DNA]</scope>
    <source>
        <strain evidence="3">Teg-2019</strain>
        <tissue evidence="3">Adductor muscle</tissue>
    </source>
</reference>